<protein>
    <submittedName>
        <fullName evidence="2">Calcineurin-like phosphoesterase superfamily protein</fullName>
    </submittedName>
</protein>
<dbReference type="RefSeq" id="WP_093728918.1">
    <property type="nucleotide sequence ID" value="NZ_FMYW01000001.1"/>
</dbReference>
<dbReference type="SUPFAM" id="SSF56300">
    <property type="entry name" value="Metallo-dependent phosphatases"/>
    <property type="match status" value="1"/>
</dbReference>
<evidence type="ECO:0000313" key="2">
    <source>
        <dbReference type="EMBL" id="SDB96028.1"/>
    </source>
</evidence>
<keyword evidence="3" id="KW-1185">Reference proteome</keyword>
<dbReference type="InterPro" id="IPR004843">
    <property type="entry name" value="Calcineurin-like_PHP"/>
</dbReference>
<dbReference type="EMBL" id="FMYW01000001">
    <property type="protein sequence ID" value="SDB96028.1"/>
    <property type="molecule type" value="Genomic_DNA"/>
</dbReference>
<dbReference type="InterPro" id="IPR029052">
    <property type="entry name" value="Metallo-depent_PP-like"/>
</dbReference>
<dbReference type="GO" id="GO:0016787">
    <property type="term" value="F:hydrolase activity"/>
    <property type="evidence" value="ECO:0007669"/>
    <property type="project" value="InterPro"/>
</dbReference>
<evidence type="ECO:0000313" key="3">
    <source>
        <dbReference type="Proteomes" id="UP000198943"/>
    </source>
</evidence>
<gene>
    <name evidence="2" type="ORF">SAMN04487864_101137</name>
</gene>
<name>A0A1G6HPF6_9FIRM</name>
<evidence type="ECO:0000259" key="1">
    <source>
        <dbReference type="Pfam" id="PF00149"/>
    </source>
</evidence>
<accession>A0A1G6HPF6</accession>
<organism evidence="2 3">
    <name type="scientific">Succiniclasticum ruminis</name>
    <dbReference type="NCBI Taxonomy" id="40841"/>
    <lineage>
        <taxon>Bacteria</taxon>
        <taxon>Bacillati</taxon>
        <taxon>Bacillota</taxon>
        <taxon>Negativicutes</taxon>
        <taxon>Acidaminococcales</taxon>
        <taxon>Acidaminococcaceae</taxon>
        <taxon>Succiniclasticum</taxon>
    </lineage>
</organism>
<dbReference type="Pfam" id="PF00149">
    <property type="entry name" value="Metallophos"/>
    <property type="match status" value="1"/>
</dbReference>
<dbReference type="Proteomes" id="UP000198943">
    <property type="component" value="Unassembled WGS sequence"/>
</dbReference>
<reference evidence="3" key="1">
    <citation type="submission" date="2016-10" db="EMBL/GenBank/DDBJ databases">
        <authorList>
            <person name="Varghese N."/>
            <person name="Submissions S."/>
        </authorList>
    </citation>
    <scope>NUCLEOTIDE SEQUENCE [LARGE SCALE GENOMIC DNA]</scope>
    <source>
        <strain evidence="3">DSM 11005</strain>
    </source>
</reference>
<dbReference type="AlphaFoldDB" id="A0A1G6HPF6"/>
<sequence>MIYFTSDLHFYHEKIIHHCNRPFRDAQEMNEKLIQNWNSIVAPEDEVYVLGDVTMKGPEQAFAVLSRLSGKKYLIRGNHDYFIDNHEWQNYSWVFQWVKDYYELIWKNQKFVLFHYPIAEWADYYKGAIHLHGHQHNRAVYNHQQKQAGLRRYDVGVDANEFRPVSAEQILKMVWDN</sequence>
<feature type="domain" description="Calcineurin-like phosphoesterase" evidence="1">
    <location>
        <begin position="2"/>
        <end position="136"/>
    </location>
</feature>
<dbReference type="OrthoDB" id="5380073at2"/>
<proteinExistence type="predicted"/>
<dbReference type="Gene3D" id="3.60.21.10">
    <property type="match status" value="1"/>
</dbReference>